<dbReference type="InterPro" id="IPR008978">
    <property type="entry name" value="HSP20-like_chaperone"/>
</dbReference>
<evidence type="ECO:0000256" key="1">
    <source>
        <dbReference type="ARBA" id="ARBA00023016"/>
    </source>
</evidence>
<sequence length="112" mass="12439">MDWIETSSAHILKFNVPGYNKEEIKVQVEEGNILHIRAEVGKEDDHGNDAIWHVAERGTGKKSFSREIGLPENAKVDQIKAQVENGVLTIVVPKDASPKPSKVRNINISSKL</sequence>
<dbReference type="GO" id="GO:0009408">
    <property type="term" value="P:response to heat"/>
    <property type="evidence" value="ECO:0000318"/>
    <property type="project" value="GO_Central"/>
</dbReference>
<evidence type="ECO:0000313" key="5">
    <source>
        <dbReference type="EMBL" id="OAY60521.1"/>
    </source>
</evidence>
<feature type="domain" description="SHSP" evidence="4">
    <location>
        <begin position="1"/>
        <end position="109"/>
    </location>
</feature>
<protein>
    <recommendedName>
        <fullName evidence="4">SHSP domain-containing protein</fullName>
    </recommendedName>
</protein>
<dbReference type="GO" id="GO:0006457">
    <property type="term" value="P:protein folding"/>
    <property type="evidence" value="ECO:0000318"/>
    <property type="project" value="GO_Central"/>
</dbReference>
<dbReference type="PROSITE" id="PS01031">
    <property type="entry name" value="SHSP"/>
    <property type="match status" value="1"/>
</dbReference>
<evidence type="ECO:0000313" key="6">
    <source>
        <dbReference type="Proteomes" id="UP000091857"/>
    </source>
</evidence>
<organism evidence="5 6">
    <name type="scientific">Manihot esculenta</name>
    <name type="common">Cassava</name>
    <name type="synonym">Jatropha manihot</name>
    <dbReference type="NCBI Taxonomy" id="3983"/>
    <lineage>
        <taxon>Eukaryota</taxon>
        <taxon>Viridiplantae</taxon>
        <taxon>Streptophyta</taxon>
        <taxon>Embryophyta</taxon>
        <taxon>Tracheophyta</taxon>
        <taxon>Spermatophyta</taxon>
        <taxon>Magnoliopsida</taxon>
        <taxon>eudicotyledons</taxon>
        <taxon>Gunneridae</taxon>
        <taxon>Pentapetalae</taxon>
        <taxon>rosids</taxon>
        <taxon>fabids</taxon>
        <taxon>Malpighiales</taxon>
        <taxon>Euphorbiaceae</taxon>
        <taxon>Crotonoideae</taxon>
        <taxon>Manihoteae</taxon>
        <taxon>Manihot</taxon>
    </lineage>
</organism>
<reference evidence="6" key="1">
    <citation type="journal article" date="2016" name="Nat. Biotechnol.">
        <title>Sequencing wild and cultivated cassava and related species reveals extensive interspecific hybridization and genetic diversity.</title>
        <authorList>
            <person name="Bredeson J.V."/>
            <person name="Lyons J.B."/>
            <person name="Prochnik S.E."/>
            <person name="Wu G.A."/>
            <person name="Ha C.M."/>
            <person name="Edsinger-Gonzales E."/>
            <person name="Grimwood J."/>
            <person name="Schmutz J."/>
            <person name="Rabbi I.Y."/>
            <person name="Egesi C."/>
            <person name="Nauluvula P."/>
            <person name="Lebot V."/>
            <person name="Ndunguru J."/>
            <person name="Mkamilo G."/>
            <person name="Bart R.S."/>
            <person name="Setter T.L."/>
            <person name="Gleadow R.M."/>
            <person name="Kulakow P."/>
            <person name="Ferguson M.E."/>
            <person name="Rounsley S."/>
            <person name="Rokhsar D.S."/>
        </authorList>
    </citation>
    <scope>NUCLEOTIDE SEQUENCE [LARGE SCALE GENOMIC DNA]</scope>
    <source>
        <strain evidence="6">cv. AM560-2</strain>
    </source>
</reference>
<comment type="caution">
    <text evidence="5">The sequence shown here is derived from an EMBL/GenBank/DDBJ whole genome shotgun (WGS) entry which is preliminary data.</text>
</comment>
<evidence type="ECO:0000256" key="3">
    <source>
        <dbReference type="RuleBase" id="RU003616"/>
    </source>
</evidence>
<gene>
    <name evidence="5" type="ORF">MANES_01G119000v8</name>
</gene>
<dbReference type="SUPFAM" id="SSF49764">
    <property type="entry name" value="HSP20-like chaperones"/>
    <property type="match status" value="1"/>
</dbReference>
<evidence type="ECO:0000256" key="2">
    <source>
        <dbReference type="PROSITE-ProRule" id="PRU00285"/>
    </source>
</evidence>
<dbReference type="EMBL" id="CM004387">
    <property type="protein sequence ID" value="OAY60521.1"/>
    <property type="molecule type" value="Genomic_DNA"/>
</dbReference>
<dbReference type="PANTHER" id="PTHR11527">
    <property type="entry name" value="HEAT-SHOCK PROTEIN 20 FAMILY MEMBER"/>
    <property type="match status" value="1"/>
</dbReference>
<dbReference type="GO" id="GO:0051259">
    <property type="term" value="P:protein complex oligomerization"/>
    <property type="evidence" value="ECO:0000318"/>
    <property type="project" value="GO_Central"/>
</dbReference>
<dbReference type="GO" id="GO:0009651">
    <property type="term" value="P:response to salt stress"/>
    <property type="evidence" value="ECO:0000318"/>
    <property type="project" value="GO_Central"/>
</dbReference>
<proteinExistence type="inferred from homology"/>
<dbReference type="GO" id="GO:0042542">
    <property type="term" value="P:response to hydrogen peroxide"/>
    <property type="evidence" value="ECO:0000318"/>
    <property type="project" value="GO_Central"/>
</dbReference>
<accession>A0A2C9WK11</accession>
<dbReference type="Proteomes" id="UP000091857">
    <property type="component" value="Chromosome 1"/>
</dbReference>
<evidence type="ECO:0000259" key="4">
    <source>
        <dbReference type="PROSITE" id="PS01031"/>
    </source>
</evidence>
<dbReference type="CDD" id="cd06472">
    <property type="entry name" value="ACD_ScHsp26_like"/>
    <property type="match status" value="1"/>
</dbReference>
<keyword evidence="1" id="KW-0346">Stress response</keyword>
<comment type="similarity">
    <text evidence="2 3">Belongs to the small heat shock protein (HSP20) family.</text>
</comment>
<dbReference type="GO" id="GO:0051082">
    <property type="term" value="F:unfolded protein binding"/>
    <property type="evidence" value="ECO:0000318"/>
    <property type="project" value="GO_Central"/>
</dbReference>
<dbReference type="InterPro" id="IPR002068">
    <property type="entry name" value="A-crystallin/Hsp20_dom"/>
</dbReference>
<keyword evidence="6" id="KW-1185">Reference proteome</keyword>
<dbReference type="Gramene" id="Manes.01G119000.1.v8.1">
    <property type="protein sequence ID" value="Manes.01G119000.1.v8.1.CDS"/>
    <property type="gene ID" value="Manes.01G119000.v8.1"/>
</dbReference>
<dbReference type="AlphaFoldDB" id="A0A2C9WK11"/>
<dbReference type="Pfam" id="PF00011">
    <property type="entry name" value="HSP20"/>
    <property type="match status" value="1"/>
</dbReference>
<dbReference type="STRING" id="3983.A0A2C9WK11"/>
<dbReference type="InterPro" id="IPR031107">
    <property type="entry name" value="Small_HSP"/>
</dbReference>
<name>A0A2C9WK11_MANES</name>
<dbReference type="OMA" id="ENLVWHV"/>
<dbReference type="Gene3D" id="2.60.40.790">
    <property type="match status" value="1"/>
</dbReference>